<organism evidence="1">
    <name type="scientific">Brassica cretica</name>
    <name type="common">Mustard</name>
    <dbReference type="NCBI Taxonomy" id="69181"/>
    <lineage>
        <taxon>Eukaryota</taxon>
        <taxon>Viridiplantae</taxon>
        <taxon>Streptophyta</taxon>
        <taxon>Embryophyta</taxon>
        <taxon>Tracheophyta</taxon>
        <taxon>Spermatophyta</taxon>
        <taxon>Magnoliopsida</taxon>
        <taxon>eudicotyledons</taxon>
        <taxon>Gunneridae</taxon>
        <taxon>Pentapetalae</taxon>
        <taxon>rosids</taxon>
        <taxon>malvids</taxon>
        <taxon>Brassicales</taxon>
        <taxon>Brassicaceae</taxon>
        <taxon>Brassiceae</taxon>
        <taxon>Brassica</taxon>
    </lineage>
</organism>
<dbReference type="AlphaFoldDB" id="A0A8S9M202"/>
<accession>A0A8S9M202</accession>
<comment type="caution">
    <text evidence="1">The sequence shown here is derived from an EMBL/GenBank/DDBJ whole genome shotgun (WGS) entry which is preliminary data.</text>
</comment>
<sequence>MGWPTSYGYINMTPSIAPSTESSRWPQAPLLVPAKRRLSREEADKTISLCSSARGTKLKLVRYNSCSSMISRSLAQRLSSNTFLHARSFLSTSSSVTRGLADKKLSSGLLFLQASPLEMQQLNAEQQSMLAPTNGKRPTETTSSSFVGLVFLFNSTKFFVLCNANSLTKGLIPVAVTKDVIFAPE</sequence>
<proteinExistence type="predicted"/>
<gene>
    <name evidence="1" type="ORF">F2Q70_00008832</name>
</gene>
<dbReference type="EMBL" id="QGKY02000089">
    <property type="protein sequence ID" value="KAF2614190.1"/>
    <property type="molecule type" value="Genomic_DNA"/>
</dbReference>
<name>A0A8S9M202_BRACR</name>
<protein>
    <submittedName>
        <fullName evidence="1">Uncharacterized protein</fullName>
    </submittedName>
</protein>
<reference evidence="1" key="1">
    <citation type="submission" date="2019-12" db="EMBL/GenBank/DDBJ databases">
        <title>Genome sequencing and annotation of Brassica cretica.</title>
        <authorList>
            <person name="Studholme D.J."/>
            <person name="Sarris P.F."/>
        </authorList>
    </citation>
    <scope>NUCLEOTIDE SEQUENCE</scope>
    <source>
        <strain evidence="1">PFS-102/07</strain>
        <tissue evidence="1">Leaf</tissue>
    </source>
</reference>
<evidence type="ECO:0000313" key="1">
    <source>
        <dbReference type="EMBL" id="KAF2614190.1"/>
    </source>
</evidence>